<dbReference type="EMBL" id="CP028487">
    <property type="protein sequence ID" value="AVX36789.1"/>
    <property type="molecule type" value="Genomic_DNA"/>
</dbReference>
<evidence type="ECO:0000313" key="1">
    <source>
        <dbReference type="EMBL" id="AVX36789.1"/>
    </source>
</evidence>
<sequence>MSYERILYQEIRSSFLECYYYCCRNILDNVGRGGDGWAEGEHEIGYAYYQFENAYELPIENLMLNVLNLILGAGRFGDTFDSFYRREISEILSKHSLDDLMADIDEEERKDLLYDMKLLKLV</sequence>
<gene>
    <name evidence="1" type="ORF">DA391_03390</name>
</gene>
<protein>
    <recommendedName>
        <fullName evidence="3">CdiI immunity protein domain-containing protein</fullName>
    </recommendedName>
</protein>
<keyword evidence="2" id="KW-1185">Reference proteome</keyword>
<dbReference type="Proteomes" id="UP000240908">
    <property type="component" value="Chromosome"/>
</dbReference>
<reference evidence="2" key="1">
    <citation type="journal article" date="2018" name="Genome Announc.">
        <title>First complete genome sequence of Yersinia massiliensis.</title>
        <authorList>
            <person name="Thomas M.C."/>
            <person name="Arling V."/>
            <person name="Goji N."/>
            <person name="Janzen T.W."/>
            <person name="Duceppe M.-O."/>
            <person name="Mathews A."/>
            <person name="Carrillo C."/>
            <person name="Amoako K."/>
        </authorList>
    </citation>
    <scope>NUCLEOTIDE SEQUENCE [LARGE SCALE GENOMIC DNA]</scope>
    <source>
        <strain evidence="2">GTA</strain>
    </source>
</reference>
<proteinExistence type="predicted"/>
<evidence type="ECO:0000313" key="2">
    <source>
        <dbReference type="Proteomes" id="UP000240908"/>
    </source>
</evidence>
<dbReference type="RefSeq" id="WP_057651257.1">
    <property type="nucleotide sequence ID" value="NZ_CABHYR010000101.1"/>
</dbReference>
<accession>A0ABM6UPM7</accession>
<name>A0ABM6UPM7_9GAMM</name>
<organism evidence="1 2">
    <name type="scientific">Yersinia massiliensis</name>
    <dbReference type="NCBI Taxonomy" id="419257"/>
    <lineage>
        <taxon>Bacteria</taxon>
        <taxon>Pseudomonadati</taxon>
        <taxon>Pseudomonadota</taxon>
        <taxon>Gammaproteobacteria</taxon>
        <taxon>Enterobacterales</taxon>
        <taxon>Yersiniaceae</taxon>
        <taxon>Yersinia</taxon>
    </lineage>
</organism>
<evidence type="ECO:0008006" key="3">
    <source>
        <dbReference type="Google" id="ProtNLM"/>
    </source>
</evidence>